<accession>A9G676</accession>
<keyword evidence="1" id="KW-0732">Signal</keyword>
<protein>
    <submittedName>
        <fullName evidence="2">Secreted protein</fullName>
    </submittedName>
</protein>
<organism evidence="2 3">
    <name type="scientific">Sorangium cellulosum (strain So ce56)</name>
    <name type="common">Polyangium cellulosum (strain So ce56)</name>
    <dbReference type="NCBI Taxonomy" id="448385"/>
    <lineage>
        <taxon>Bacteria</taxon>
        <taxon>Pseudomonadati</taxon>
        <taxon>Myxococcota</taxon>
        <taxon>Polyangia</taxon>
        <taxon>Polyangiales</taxon>
        <taxon>Polyangiaceae</taxon>
        <taxon>Sorangium</taxon>
    </lineage>
</organism>
<gene>
    <name evidence="2" type="ordered locus">sce2501</name>
</gene>
<dbReference type="EMBL" id="AM746676">
    <property type="protein sequence ID" value="CAN92660.1"/>
    <property type="molecule type" value="Genomic_DNA"/>
</dbReference>
<dbReference type="BioCyc" id="SCEL448385:SCE_RS12815-MONOMER"/>
<dbReference type="HOGENOM" id="CLU_063453_0_0_7"/>
<dbReference type="AlphaFoldDB" id="A9G676"/>
<sequence length="386" mass="40915">MKTTSLALALLFTACIPGCFYTEITYETCDTECENVPNQDACLAECGTCVDQCESEPYGTERWDCIAECRTCAKVCRNQPDRDACISACDDPCSGDQCVEPAPEGFYGPALLWVGRTVDEPNCPGSAPTRVYRGYETADFPFECSPCRCGEPACALPADLRTAASLNCGGTPVSVHEPRDMLNGTCVVPSGALVNDHQSLVLGATRVTPCEASVEPPPVPQFTLRWYRSGVACGGPPREPTCASPSKTCVSPDQEHGFARCIMYLGEGEVTCPEDYPEDVVLYDGMRDERHCTPCECGPPTGSECSLALLSFRDGACGELITAGAASSDAPGCVAAKPGETPKSMKAIWQVNQPGSCEPSGGELRGEIVLTGPSTFCCQTRPGENG</sequence>
<feature type="chain" id="PRO_5002737948" evidence="1">
    <location>
        <begin position="22"/>
        <end position="386"/>
    </location>
</feature>
<reference evidence="2 3" key="1">
    <citation type="journal article" date="2007" name="Nat. Biotechnol.">
        <title>Complete genome sequence of the myxobacterium Sorangium cellulosum.</title>
        <authorList>
            <person name="Schneiker S."/>
            <person name="Perlova O."/>
            <person name="Kaiser O."/>
            <person name="Gerth K."/>
            <person name="Alici A."/>
            <person name="Altmeyer M.O."/>
            <person name="Bartels D."/>
            <person name="Bekel T."/>
            <person name="Beyer S."/>
            <person name="Bode E."/>
            <person name="Bode H.B."/>
            <person name="Bolten C.J."/>
            <person name="Choudhuri J.V."/>
            <person name="Doss S."/>
            <person name="Elnakady Y.A."/>
            <person name="Frank B."/>
            <person name="Gaigalat L."/>
            <person name="Goesmann A."/>
            <person name="Groeger C."/>
            <person name="Gross F."/>
            <person name="Jelsbak L."/>
            <person name="Jelsbak L."/>
            <person name="Kalinowski J."/>
            <person name="Kegler C."/>
            <person name="Knauber T."/>
            <person name="Konietzny S."/>
            <person name="Kopp M."/>
            <person name="Krause L."/>
            <person name="Krug D."/>
            <person name="Linke B."/>
            <person name="Mahmud T."/>
            <person name="Martinez-Arias R."/>
            <person name="McHardy A.C."/>
            <person name="Merai M."/>
            <person name="Meyer F."/>
            <person name="Mormann S."/>
            <person name="Munoz-Dorado J."/>
            <person name="Perez J."/>
            <person name="Pradella S."/>
            <person name="Rachid S."/>
            <person name="Raddatz G."/>
            <person name="Rosenau F."/>
            <person name="Rueckert C."/>
            <person name="Sasse F."/>
            <person name="Scharfe M."/>
            <person name="Schuster S.C."/>
            <person name="Suen G."/>
            <person name="Treuner-Lange A."/>
            <person name="Velicer G.J."/>
            <person name="Vorholter F.-J."/>
            <person name="Weissman K.J."/>
            <person name="Welch R.D."/>
            <person name="Wenzel S.C."/>
            <person name="Whitworth D.E."/>
            <person name="Wilhelm S."/>
            <person name="Wittmann C."/>
            <person name="Bloecker H."/>
            <person name="Puehler A."/>
            <person name="Mueller R."/>
        </authorList>
    </citation>
    <scope>NUCLEOTIDE SEQUENCE [LARGE SCALE GENOMIC DNA]</scope>
    <source>
        <strain evidence="3">So ce56</strain>
    </source>
</reference>
<evidence type="ECO:0000313" key="2">
    <source>
        <dbReference type="EMBL" id="CAN92660.1"/>
    </source>
</evidence>
<evidence type="ECO:0000256" key="1">
    <source>
        <dbReference type="SAM" id="SignalP"/>
    </source>
</evidence>
<evidence type="ECO:0000313" key="3">
    <source>
        <dbReference type="Proteomes" id="UP000002139"/>
    </source>
</evidence>
<dbReference type="Proteomes" id="UP000002139">
    <property type="component" value="Chromosome"/>
</dbReference>
<proteinExistence type="predicted"/>
<dbReference type="PROSITE" id="PS51257">
    <property type="entry name" value="PROKAR_LIPOPROTEIN"/>
    <property type="match status" value="1"/>
</dbReference>
<dbReference type="KEGG" id="scl:sce2501"/>
<feature type="signal peptide" evidence="1">
    <location>
        <begin position="1"/>
        <end position="21"/>
    </location>
</feature>
<name>A9G676_SORC5</name>
<keyword evidence="3" id="KW-1185">Reference proteome</keyword>